<proteinExistence type="predicted"/>
<dbReference type="GeneID" id="94842448"/>
<dbReference type="VEuPathDB" id="TrichDB:TRFO_31120"/>
<evidence type="ECO:0000256" key="1">
    <source>
        <dbReference type="ARBA" id="ARBA00022468"/>
    </source>
</evidence>
<evidence type="ECO:0000256" key="3">
    <source>
        <dbReference type="ARBA" id="ARBA00022737"/>
    </source>
</evidence>
<dbReference type="InterPro" id="IPR027038">
    <property type="entry name" value="RanGap"/>
</dbReference>
<dbReference type="Gene3D" id="3.80.10.10">
    <property type="entry name" value="Ribonuclease Inhibitor"/>
    <property type="match status" value="2"/>
</dbReference>
<evidence type="ECO:0000256" key="2">
    <source>
        <dbReference type="ARBA" id="ARBA00022614"/>
    </source>
</evidence>
<sequence length="616" mass="70412">MSDRKEKEAEIDISGKNMWNHQTLNFLQSNLNDSLIRLDLSTNHLSYESVELLSNHLKNSKNLQYLCIIQTQLIQRSSVLLFESIGHSNLIELIADDNIFPTEPCKALAASLELNPPLELLSLNGCDIPDEGVVALAKSLPKNKNLKHLRLESNSMFSVGAQALGDVLPESHLLSLCIADNQIWNEGTFSIITNLDQSHLTCLDLGYNIVDLKMLSEKVAMSKVSQLGLSGCKVNEQQLLSFLSSIPSLNLETLIMDGFSKQMLPISWPRVHDNIWGTRTYFDCFLNSLKNSPKLSDLRIGFFDLEQIFTVNKALEGRTEELTISFHDFGRTDDIWLLKLPGPRFESPTTVFRWNDQINTQNCHYIGQIILNTKVNDKDKIETLDFHELHLDNSVFSNIIHSLKDFPIRHLNLNDNNLNDESLEILANYLKQIKLSSLDLRSNSRITDDGCYQFIQSIKDKSIFPRKIYLNFRSTDMGEYSKHKMSEAVAEIVKENFSIELLSISGPLTVADALEIVSELKHNSHIREIEFSSEHTKIYANPDPELKPDLQENFISLVNVLHDCLFSNDSVTKLRVFNFPLLSEIYLYHDDIYEKWIEITERLKSHHKSSSSRKDK</sequence>
<dbReference type="PANTHER" id="PTHR24113">
    <property type="entry name" value="RAN GTPASE-ACTIVATING PROTEIN 1"/>
    <property type="match status" value="1"/>
</dbReference>
<dbReference type="OrthoDB" id="120976at2759"/>
<dbReference type="GO" id="GO:0005634">
    <property type="term" value="C:nucleus"/>
    <property type="evidence" value="ECO:0007669"/>
    <property type="project" value="TreeGrafter"/>
</dbReference>
<evidence type="ECO:0000313" key="4">
    <source>
        <dbReference type="EMBL" id="OHT01931.1"/>
    </source>
</evidence>
<evidence type="ECO:0000313" key="5">
    <source>
        <dbReference type="Proteomes" id="UP000179807"/>
    </source>
</evidence>
<dbReference type="AlphaFoldDB" id="A0A1J4JSA0"/>
<dbReference type="EMBL" id="MLAK01000889">
    <property type="protein sequence ID" value="OHT01931.1"/>
    <property type="molecule type" value="Genomic_DNA"/>
</dbReference>
<organism evidence="4 5">
    <name type="scientific">Tritrichomonas foetus</name>
    <dbReference type="NCBI Taxonomy" id="1144522"/>
    <lineage>
        <taxon>Eukaryota</taxon>
        <taxon>Metamonada</taxon>
        <taxon>Parabasalia</taxon>
        <taxon>Tritrichomonadida</taxon>
        <taxon>Tritrichomonadidae</taxon>
        <taxon>Tritrichomonas</taxon>
    </lineage>
</organism>
<dbReference type="GO" id="GO:0005096">
    <property type="term" value="F:GTPase activator activity"/>
    <property type="evidence" value="ECO:0007669"/>
    <property type="project" value="UniProtKB-KW"/>
</dbReference>
<protein>
    <recommendedName>
        <fullName evidence="6">Leucine Rich Repeat family protein</fullName>
    </recommendedName>
</protein>
<keyword evidence="5" id="KW-1185">Reference proteome</keyword>
<name>A0A1J4JSA0_9EUKA</name>
<dbReference type="Pfam" id="PF13516">
    <property type="entry name" value="LRR_6"/>
    <property type="match status" value="4"/>
</dbReference>
<dbReference type="InterPro" id="IPR032675">
    <property type="entry name" value="LRR_dom_sf"/>
</dbReference>
<keyword evidence="1" id="KW-0343">GTPase activation</keyword>
<keyword evidence="2" id="KW-0433">Leucine-rich repeat</keyword>
<dbReference type="GO" id="GO:0005829">
    <property type="term" value="C:cytosol"/>
    <property type="evidence" value="ECO:0007669"/>
    <property type="project" value="TreeGrafter"/>
</dbReference>
<dbReference type="RefSeq" id="XP_068355067.1">
    <property type="nucleotide sequence ID" value="XM_068507744.1"/>
</dbReference>
<keyword evidence="3" id="KW-0677">Repeat</keyword>
<dbReference type="SMART" id="SM00367">
    <property type="entry name" value="LRR_CC"/>
    <property type="match status" value="2"/>
</dbReference>
<dbReference type="InterPro" id="IPR001611">
    <property type="entry name" value="Leu-rich_rpt"/>
</dbReference>
<comment type="caution">
    <text evidence="4">The sequence shown here is derived from an EMBL/GenBank/DDBJ whole genome shotgun (WGS) entry which is preliminary data.</text>
</comment>
<dbReference type="SMART" id="SM00368">
    <property type="entry name" value="LRR_RI"/>
    <property type="match status" value="5"/>
</dbReference>
<evidence type="ECO:0008006" key="6">
    <source>
        <dbReference type="Google" id="ProtNLM"/>
    </source>
</evidence>
<dbReference type="GO" id="GO:0048471">
    <property type="term" value="C:perinuclear region of cytoplasm"/>
    <property type="evidence" value="ECO:0007669"/>
    <property type="project" value="TreeGrafter"/>
</dbReference>
<dbReference type="InterPro" id="IPR006553">
    <property type="entry name" value="Leu-rich_rpt_Cys-con_subtyp"/>
</dbReference>
<dbReference type="PANTHER" id="PTHR24113:SF12">
    <property type="entry name" value="RAN GTPASE-ACTIVATING PROTEIN 1"/>
    <property type="match status" value="1"/>
</dbReference>
<reference evidence="4" key="1">
    <citation type="submission" date="2016-10" db="EMBL/GenBank/DDBJ databases">
        <authorList>
            <person name="Benchimol M."/>
            <person name="Almeida L.G."/>
            <person name="Vasconcelos A.T."/>
            <person name="Perreira-Neves A."/>
            <person name="Rosa I.A."/>
            <person name="Tasca T."/>
            <person name="Bogo M.R."/>
            <person name="de Souza W."/>
        </authorList>
    </citation>
    <scope>NUCLEOTIDE SEQUENCE [LARGE SCALE GENOMIC DNA]</scope>
    <source>
        <strain evidence="4">K</strain>
    </source>
</reference>
<dbReference type="SUPFAM" id="SSF52047">
    <property type="entry name" value="RNI-like"/>
    <property type="match status" value="1"/>
</dbReference>
<accession>A0A1J4JSA0</accession>
<dbReference type="Proteomes" id="UP000179807">
    <property type="component" value="Unassembled WGS sequence"/>
</dbReference>
<dbReference type="GO" id="GO:0031267">
    <property type="term" value="F:small GTPase binding"/>
    <property type="evidence" value="ECO:0007669"/>
    <property type="project" value="TreeGrafter"/>
</dbReference>
<gene>
    <name evidence="4" type="ORF">TRFO_31120</name>
</gene>
<dbReference type="GO" id="GO:0006913">
    <property type="term" value="P:nucleocytoplasmic transport"/>
    <property type="evidence" value="ECO:0007669"/>
    <property type="project" value="TreeGrafter"/>
</dbReference>